<feature type="region of interest" description="Disordered" evidence="1">
    <location>
        <begin position="155"/>
        <end position="183"/>
    </location>
</feature>
<gene>
    <name evidence="2" type="ORF">EHS25_004377</name>
</gene>
<dbReference type="Proteomes" id="UP000279259">
    <property type="component" value="Unassembled WGS sequence"/>
</dbReference>
<evidence type="ECO:0000313" key="3">
    <source>
        <dbReference type="Proteomes" id="UP000279259"/>
    </source>
</evidence>
<proteinExistence type="predicted"/>
<evidence type="ECO:0000313" key="2">
    <source>
        <dbReference type="EMBL" id="RSH94573.1"/>
    </source>
</evidence>
<dbReference type="EMBL" id="RSCD01000002">
    <property type="protein sequence ID" value="RSH94573.1"/>
    <property type="molecule type" value="Genomic_DNA"/>
</dbReference>
<sequence>MLPSDVFSQHVVLKLPAPFPIKVSSLAAYSMAFSIARNGMSALHTDLSASLERMTFSPQPNLPDNRADMLLSRKSVPQHRRKQIRVLVSVSGIPRLPPHKEATWQTSSLYTFSPYSGLIISHEVETIRPLPGEGVAEWVMSRLLGWTTRHAAGEGAMPAPRAMAVEPEPEVVRFKRQERGRHQ</sequence>
<dbReference type="STRING" id="1890683.A0A427YTU9"/>
<keyword evidence="3" id="KW-1185">Reference proteome</keyword>
<evidence type="ECO:0000256" key="1">
    <source>
        <dbReference type="SAM" id="MobiDB-lite"/>
    </source>
</evidence>
<dbReference type="OrthoDB" id="1099063at2759"/>
<reference evidence="2 3" key="1">
    <citation type="submission" date="2018-11" db="EMBL/GenBank/DDBJ databases">
        <title>Genome sequence of Saitozyma podzolica DSM 27192.</title>
        <authorList>
            <person name="Aliyu H."/>
            <person name="Gorte O."/>
            <person name="Ochsenreither K."/>
        </authorList>
    </citation>
    <scope>NUCLEOTIDE SEQUENCE [LARGE SCALE GENOMIC DNA]</scope>
    <source>
        <strain evidence="2 3">DSM 27192</strain>
    </source>
</reference>
<accession>A0A427YTU9</accession>
<name>A0A427YTU9_9TREE</name>
<comment type="caution">
    <text evidence="2">The sequence shown here is derived from an EMBL/GenBank/DDBJ whole genome shotgun (WGS) entry which is preliminary data.</text>
</comment>
<dbReference type="AlphaFoldDB" id="A0A427YTU9"/>
<organism evidence="2 3">
    <name type="scientific">Saitozyma podzolica</name>
    <dbReference type="NCBI Taxonomy" id="1890683"/>
    <lineage>
        <taxon>Eukaryota</taxon>
        <taxon>Fungi</taxon>
        <taxon>Dikarya</taxon>
        <taxon>Basidiomycota</taxon>
        <taxon>Agaricomycotina</taxon>
        <taxon>Tremellomycetes</taxon>
        <taxon>Tremellales</taxon>
        <taxon>Trimorphomycetaceae</taxon>
        <taxon>Saitozyma</taxon>
    </lineage>
</organism>
<protein>
    <submittedName>
        <fullName evidence="2">Uncharacterized protein</fullName>
    </submittedName>
</protein>